<feature type="compositionally biased region" description="Polar residues" evidence="1">
    <location>
        <begin position="563"/>
        <end position="579"/>
    </location>
</feature>
<comment type="caution">
    <text evidence="3">The sequence shown here is derived from an EMBL/GenBank/DDBJ whole genome shotgun (WGS) entry which is preliminary data.</text>
</comment>
<evidence type="ECO:0000256" key="1">
    <source>
        <dbReference type="SAM" id="MobiDB-lite"/>
    </source>
</evidence>
<evidence type="ECO:0000256" key="2">
    <source>
        <dbReference type="SAM" id="Phobius"/>
    </source>
</evidence>
<feature type="transmembrane region" description="Helical" evidence="2">
    <location>
        <begin position="37"/>
        <end position="61"/>
    </location>
</feature>
<evidence type="ECO:0000313" key="3">
    <source>
        <dbReference type="EMBL" id="CAI2387633.1"/>
    </source>
</evidence>
<keyword evidence="2" id="KW-1133">Transmembrane helix</keyword>
<keyword evidence="2" id="KW-0812">Transmembrane</keyword>
<protein>
    <submittedName>
        <fullName evidence="3">Uncharacterized protein</fullName>
    </submittedName>
</protein>
<evidence type="ECO:0000313" key="4">
    <source>
        <dbReference type="Proteomes" id="UP001295684"/>
    </source>
</evidence>
<dbReference type="EMBL" id="CAMPGE010030129">
    <property type="protein sequence ID" value="CAI2387633.1"/>
    <property type="molecule type" value="Genomic_DNA"/>
</dbReference>
<keyword evidence="2" id="KW-0472">Membrane</keyword>
<organism evidence="3 4">
    <name type="scientific">Euplotes crassus</name>
    <dbReference type="NCBI Taxonomy" id="5936"/>
    <lineage>
        <taxon>Eukaryota</taxon>
        <taxon>Sar</taxon>
        <taxon>Alveolata</taxon>
        <taxon>Ciliophora</taxon>
        <taxon>Intramacronucleata</taxon>
        <taxon>Spirotrichea</taxon>
        <taxon>Hypotrichia</taxon>
        <taxon>Euplotida</taxon>
        <taxon>Euplotidae</taxon>
        <taxon>Moneuplotes</taxon>
    </lineage>
</organism>
<dbReference type="Proteomes" id="UP001295684">
    <property type="component" value="Unassembled WGS sequence"/>
</dbReference>
<proteinExistence type="predicted"/>
<name>A0AAD1YAS4_EUPCR</name>
<feature type="compositionally biased region" description="Basic and acidic residues" evidence="1">
    <location>
        <begin position="448"/>
        <end position="463"/>
    </location>
</feature>
<sequence>MFGYISKALKWSSSQVKKKSIFKASITLTHKSRKSCIPFIASMTSLAMMIFLVTIGVILFIQMIRREQMQWNQNVSRIQLREDKSEVALTDFDDISIRFTIRDKTPDQNLISSGLVNHLYDILALNATLITTNYDDEDIPSLTEEKLQFKLCSKYDFVNSKQNPIIIKEIEQNLTEQLCLNFTENSLAGNEYNRELHKYIQINSYIHSNFSGRVEDKEIYIYQEIQTKYVDLDDYEAPIKYYYTDYAITNQNTNIIDGFHEFTYKIKRNSLELEDHWWDFLSSSEEREFNSVETNPEHVILSADYDPYTSSRFNFRFQLSEEINQYGRRVTNFLEVTGTIGGLFEILDIIVGIIIGYFYSKSLKKQIGQDLYKANKRIIVLENSIQKILKMPSDKKPACQKAATDCVKEVNKSSQEVEEIKELDQEDSKVMEAANICEDHVQGLPSLYEDHKSDKRQEDDKNDSNFIEGGVSENQYLKRDSDEGRQNNIYLQEEPLNEDLGDTDDFIKNNLDCVDLIFQIKELQLKTKYLLSKDAEYLKYGFPELYPSIRATYRSTHKYASSDKPNSNNLLKRSVSNTKIHPGPSGFSKSEVPHRFFEFNQLILQASKAASQAPADFDLEDRRRQRKYRLG</sequence>
<feature type="transmembrane region" description="Helical" evidence="2">
    <location>
        <begin position="333"/>
        <end position="359"/>
    </location>
</feature>
<feature type="region of interest" description="Disordered" evidence="1">
    <location>
        <begin position="448"/>
        <end position="483"/>
    </location>
</feature>
<reference evidence="3" key="1">
    <citation type="submission" date="2023-07" db="EMBL/GenBank/DDBJ databases">
        <authorList>
            <consortium name="AG Swart"/>
            <person name="Singh M."/>
            <person name="Singh A."/>
            <person name="Seah K."/>
            <person name="Emmerich C."/>
        </authorList>
    </citation>
    <scope>NUCLEOTIDE SEQUENCE</scope>
    <source>
        <strain evidence="3">DP1</strain>
    </source>
</reference>
<keyword evidence="4" id="KW-1185">Reference proteome</keyword>
<gene>
    <name evidence="3" type="ORF">ECRASSUSDP1_LOCUS29267</name>
</gene>
<accession>A0AAD1YAS4</accession>
<feature type="region of interest" description="Disordered" evidence="1">
    <location>
        <begin position="558"/>
        <end position="587"/>
    </location>
</feature>
<dbReference type="AlphaFoldDB" id="A0AAD1YAS4"/>